<evidence type="ECO:0000313" key="7">
    <source>
        <dbReference type="EMBL" id="AUW47445.1"/>
    </source>
</evidence>
<evidence type="ECO:0000256" key="6">
    <source>
        <dbReference type="SAM" id="SignalP"/>
    </source>
</evidence>
<dbReference type="AlphaFoldDB" id="A0A2K9ZGS6"/>
<reference evidence="7 8" key="1">
    <citation type="submission" date="2017-11" db="EMBL/GenBank/DDBJ databases">
        <title>Complete genome of Rhizobium leguminosarum Norway, an ineffective micro-symbiont.</title>
        <authorList>
            <person name="Hoffrichter A."/>
            <person name="Liang J."/>
            <person name="Brachmann A."/>
            <person name="Marin M."/>
        </authorList>
    </citation>
    <scope>NUCLEOTIDE SEQUENCE [LARGE SCALE GENOMIC DNA]</scope>
    <source>
        <strain evidence="7 8">Norway</strain>
        <plasmid evidence="8">prln3</plasmid>
    </source>
</reference>
<dbReference type="Pfam" id="PF13416">
    <property type="entry name" value="SBP_bac_8"/>
    <property type="match status" value="1"/>
</dbReference>
<dbReference type="SUPFAM" id="SSF53850">
    <property type="entry name" value="Periplasmic binding protein-like II"/>
    <property type="match status" value="1"/>
</dbReference>
<keyword evidence="7" id="KW-0614">Plasmid</keyword>
<comment type="subcellular location">
    <subcellularLocation>
        <location evidence="1">Periplasm</location>
    </subcellularLocation>
</comment>
<dbReference type="RefSeq" id="WP_105009864.1">
    <property type="nucleotide sequence ID" value="NZ_CP025015.1"/>
</dbReference>
<keyword evidence="5" id="KW-0574">Periplasm</keyword>
<keyword evidence="4 6" id="KW-0732">Signal</keyword>
<feature type="signal peptide" evidence="6">
    <location>
        <begin position="1"/>
        <end position="31"/>
    </location>
</feature>
<sequence length="367" mass="41106">MSIFINRRRIMQASFAIVVATLSTPVVNASAQTAGEVRVLTYGGQLGKYVIEAYAKPFEAETGIKVIPVTQDFELAQLELMQKTNSVTIDVGPMSQGAALQAAQKGYLENIDYSKFRKEDIEGLVPNVKQDFGVGFFFYTYNLVYNTKKYPADKARPGDWAEFWDTKKFPGVRYLVSGQYGSEGPWEEALLADGVSPDKIYPMDIDRIFASLDKIKPHVRKWWTAGSEIQQLMLSGAGDVMMSYDGRAASAIAQGAALELNRNQAKMTWDYWVIPKNSPNAENAQKFVEFVSRAENQAAFAKLYPEGPTNRNAFKLIPEELGLTLPSHPKYLEKAILLNGAWYSEVGPDGLSNIQRLVQRWSDWVIR</sequence>
<organism evidence="7 8">
    <name type="scientific">Rhizobium leguminosarum</name>
    <dbReference type="NCBI Taxonomy" id="384"/>
    <lineage>
        <taxon>Bacteria</taxon>
        <taxon>Pseudomonadati</taxon>
        <taxon>Pseudomonadota</taxon>
        <taxon>Alphaproteobacteria</taxon>
        <taxon>Hyphomicrobiales</taxon>
        <taxon>Rhizobiaceae</taxon>
        <taxon>Rhizobium/Agrobacterium group</taxon>
        <taxon>Rhizobium</taxon>
    </lineage>
</organism>
<evidence type="ECO:0000256" key="1">
    <source>
        <dbReference type="ARBA" id="ARBA00004418"/>
    </source>
</evidence>
<accession>A0A2K9ZGS6</accession>
<protein>
    <submittedName>
        <fullName evidence="7">ABC transporter</fullName>
    </submittedName>
</protein>
<evidence type="ECO:0000256" key="3">
    <source>
        <dbReference type="ARBA" id="ARBA00022448"/>
    </source>
</evidence>
<dbReference type="GO" id="GO:0030288">
    <property type="term" value="C:outer membrane-bounded periplasmic space"/>
    <property type="evidence" value="ECO:0007669"/>
    <property type="project" value="TreeGrafter"/>
</dbReference>
<feature type="chain" id="PRO_5014701165" evidence="6">
    <location>
        <begin position="32"/>
        <end position="367"/>
    </location>
</feature>
<dbReference type="CDD" id="cd13589">
    <property type="entry name" value="PBP2_polyamine_RpCGA009"/>
    <property type="match status" value="1"/>
</dbReference>
<evidence type="ECO:0000256" key="4">
    <source>
        <dbReference type="ARBA" id="ARBA00022729"/>
    </source>
</evidence>
<gene>
    <name evidence="7" type="ORF">CUJ84_pRLN3000320</name>
</gene>
<keyword evidence="3" id="KW-0813">Transport</keyword>
<dbReference type="Gene3D" id="3.40.190.10">
    <property type="entry name" value="Periplasmic binding protein-like II"/>
    <property type="match status" value="2"/>
</dbReference>
<dbReference type="InterPro" id="IPR006059">
    <property type="entry name" value="SBP"/>
</dbReference>
<geneLocation type="plasmid" evidence="8">
    <name>prln3</name>
</geneLocation>
<evidence type="ECO:0000256" key="5">
    <source>
        <dbReference type="ARBA" id="ARBA00022764"/>
    </source>
</evidence>
<proteinExistence type="inferred from homology"/>
<dbReference type="Proteomes" id="UP000238523">
    <property type="component" value="Plasmid pRLN3"/>
</dbReference>
<dbReference type="GO" id="GO:0030975">
    <property type="term" value="F:thiamine binding"/>
    <property type="evidence" value="ECO:0007669"/>
    <property type="project" value="TreeGrafter"/>
</dbReference>
<dbReference type="GO" id="GO:0030976">
    <property type="term" value="F:thiamine pyrophosphate binding"/>
    <property type="evidence" value="ECO:0007669"/>
    <property type="project" value="TreeGrafter"/>
</dbReference>
<name>A0A2K9ZGS6_RHILE</name>
<dbReference type="PANTHER" id="PTHR30006">
    <property type="entry name" value="THIAMINE-BINDING PERIPLASMIC PROTEIN-RELATED"/>
    <property type="match status" value="1"/>
</dbReference>
<dbReference type="GO" id="GO:0015888">
    <property type="term" value="P:thiamine transport"/>
    <property type="evidence" value="ECO:0007669"/>
    <property type="project" value="TreeGrafter"/>
</dbReference>
<evidence type="ECO:0000313" key="8">
    <source>
        <dbReference type="Proteomes" id="UP000238523"/>
    </source>
</evidence>
<dbReference type="PANTHER" id="PTHR30006:SF3">
    <property type="entry name" value="THIAMINE-BINDING PERIPLASMIC PROTEIN"/>
    <property type="match status" value="1"/>
</dbReference>
<evidence type="ECO:0000256" key="2">
    <source>
        <dbReference type="ARBA" id="ARBA00008520"/>
    </source>
</evidence>
<comment type="similarity">
    <text evidence="2">Belongs to the bacterial solute-binding protein 1 family.</text>
</comment>
<dbReference type="EMBL" id="CP025015">
    <property type="protein sequence ID" value="AUW47445.1"/>
    <property type="molecule type" value="Genomic_DNA"/>
</dbReference>